<dbReference type="RefSeq" id="WP_179975807.1">
    <property type="nucleotide sequence ID" value="NZ_CP049075.1"/>
</dbReference>
<organism evidence="5 6">
    <name type="scientific">Candidatus Campylobacter infans</name>
    <dbReference type="NCBI Taxonomy" id="2561898"/>
    <lineage>
        <taxon>Bacteria</taxon>
        <taxon>Pseudomonadati</taxon>
        <taxon>Campylobacterota</taxon>
        <taxon>Epsilonproteobacteria</taxon>
        <taxon>Campylobacterales</taxon>
        <taxon>Campylobacteraceae</taxon>
        <taxon>Campylobacter</taxon>
    </lineage>
</organism>
<dbReference type="SUPFAM" id="SSF51419">
    <property type="entry name" value="PLP-binding barrel"/>
    <property type="match status" value="1"/>
</dbReference>
<sequence length="212" mass="23893">MKFIKILEQVRALNENASVVAVSKSVDTPALEPLLRFGVLDFGENKVQELSKKFKILNSSQNASIRWHFIGRLQKNKINALLALKPYLWQSCDCQNSALEVDKRLNYELSALLQINSADEASKQGISIEQAIDEYIAICEQCKYLKLKGVMSIGANSDDKKLIIKSFERTYKIFENLKPYGAKICSMGMSDDYELALKSGSNMLRLGRVLFA</sequence>
<dbReference type="PROSITE" id="PS01211">
    <property type="entry name" value="UPF0001"/>
    <property type="match status" value="1"/>
</dbReference>
<evidence type="ECO:0000256" key="2">
    <source>
        <dbReference type="PIRSR" id="PIRSR004848-1"/>
    </source>
</evidence>
<name>A0A7H9CKF3_9BACT</name>
<comment type="similarity">
    <text evidence="3">Belongs to the pyridoxal phosphate-binding protein YggS/PROSC family.</text>
</comment>
<dbReference type="InterPro" id="IPR029066">
    <property type="entry name" value="PLP-binding_barrel"/>
</dbReference>
<accession>A0A7H9CKF3</accession>
<evidence type="ECO:0000313" key="5">
    <source>
        <dbReference type="EMBL" id="QLI05279.1"/>
    </source>
</evidence>
<dbReference type="PIRSF" id="PIRSF004848">
    <property type="entry name" value="YBL036c_PLPDEIII"/>
    <property type="match status" value="1"/>
</dbReference>
<reference evidence="5 6" key="1">
    <citation type="submission" date="2020-02" db="EMBL/GenBank/DDBJ databases">
        <title>Complete genome sequence of the novel Campylobacter species Candidatus Campylobacter infans.</title>
        <authorList>
            <person name="Duim B."/>
            <person name="Zomer A."/>
            <person name="van der Graaf L."/>
            <person name="Wagenaar J."/>
        </authorList>
    </citation>
    <scope>NUCLEOTIDE SEQUENCE [LARGE SCALE GENOMIC DNA]</scope>
    <source>
        <strain evidence="5 6">19S00001</strain>
    </source>
</reference>
<dbReference type="PANTHER" id="PTHR10146:SF14">
    <property type="entry name" value="PYRIDOXAL PHOSPHATE HOMEOSTASIS PROTEIN"/>
    <property type="match status" value="1"/>
</dbReference>
<dbReference type="NCBIfam" id="TIGR00044">
    <property type="entry name" value="YggS family pyridoxal phosphate-dependent enzyme"/>
    <property type="match status" value="1"/>
</dbReference>
<dbReference type="EMBL" id="CP049075">
    <property type="protein sequence ID" value="QLI05279.1"/>
    <property type="molecule type" value="Genomic_DNA"/>
</dbReference>
<dbReference type="PANTHER" id="PTHR10146">
    <property type="entry name" value="PROLINE SYNTHETASE CO-TRANSCRIBED BACTERIAL HOMOLOG PROTEIN"/>
    <property type="match status" value="1"/>
</dbReference>
<evidence type="ECO:0000259" key="4">
    <source>
        <dbReference type="Pfam" id="PF01168"/>
    </source>
</evidence>
<dbReference type="KEGG" id="cinf:CINF_0758"/>
<protein>
    <submittedName>
        <fullName evidence="5">Type III pyridoxal 5-phosphate (PLP)-dependent enzyme, YggS family</fullName>
    </submittedName>
</protein>
<feature type="modified residue" description="N6-(pyridoxal phosphate)lysine" evidence="2">
    <location>
        <position position="24"/>
    </location>
</feature>
<dbReference type="AlphaFoldDB" id="A0A7H9CKF3"/>
<gene>
    <name evidence="5" type="ORF">CINF_0758</name>
</gene>
<evidence type="ECO:0000256" key="1">
    <source>
        <dbReference type="ARBA" id="ARBA00022898"/>
    </source>
</evidence>
<proteinExistence type="inferred from homology"/>
<dbReference type="Gene3D" id="3.20.20.10">
    <property type="entry name" value="Alanine racemase"/>
    <property type="match status" value="1"/>
</dbReference>
<dbReference type="GO" id="GO:0030170">
    <property type="term" value="F:pyridoxal phosphate binding"/>
    <property type="evidence" value="ECO:0007669"/>
    <property type="project" value="InterPro"/>
</dbReference>
<evidence type="ECO:0000313" key="6">
    <source>
        <dbReference type="Proteomes" id="UP000509414"/>
    </source>
</evidence>
<dbReference type="InterPro" id="IPR011078">
    <property type="entry name" value="PyrdxlP_homeostasis"/>
</dbReference>
<comment type="cofactor">
    <cofactor evidence="2">
        <name>pyridoxal 5'-phosphate</name>
        <dbReference type="ChEBI" id="CHEBI:597326"/>
    </cofactor>
</comment>
<keyword evidence="1 2" id="KW-0663">Pyridoxal phosphate</keyword>
<dbReference type="Proteomes" id="UP000509414">
    <property type="component" value="Chromosome"/>
</dbReference>
<dbReference type="InterPro" id="IPR001608">
    <property type="entry name" value="Ala_racemase_N"/>
</dbReference>
<evidence type="ECO:0000256" key="3">
    <source>
        <dbReference type="RuleBase" id="RU004514"/>
    </source>
</evidence>
<keyword evidence="6" id="KW-1185">Reference proteome</keyword>
<feature type="domain" description="Alanine racemase N-terminal" evidence="4">
    <location>
        <begin position="13"/>
        <end position="211"/>
    </location>
</feature>
<dbReference type="Pfam" id="PF01168">
    <property type="entry name" value="Ala_racemase_N"/>
    <property type="match status" value="1"/>
</dbReference>